<name>A0ABV6RBH0_9MICO</name>
<dbReference type="PROSITE" id="PS51257">
    <property type="entry name" value="PROKAR_LIPOPROTEIN"/>
    <property type="match status" value="1"/>
</dbReference>
<proteinExistence type="predicted"/>
<dbReference type="Proteomes" id="UP001589793">
    <property type="component" value="Unassembled WGS sequence"/>
</dbReference>
<dbReference type="EMBL" id="JBHLSV010000010">
    <property type="protein sequence ID" value="MFC0674325.1"/>
    <property type="molecule type" value="Genomic_DNA"/>
</dbReference>
<gene>
    <name evidence="1" type="ORF">ACFFF6_10205</name>
</gene>
<comment type="caution">
    <text evidence="1">The sequence shown here is derived from an EMBL/GenBank/DDBJ whole genome shotgun (WGS) entry which is preliminary data.</text>
</comment>
<sequence length="254" mass="26546">MTSPREGPRVPAVATAGLGLLLAVGCSSPSIDPAPRSAGPPPIEVVSTAGHIGQPIDLDLPVHPSGAFEFDQWPSACQLVDQKAITSVLPGVTETAQESRPAEISIITLMDPDADTGPFTVPEASCGTSAGFDVDGLRLSDGNVVMNFLVEVTAAGTPEYIERNADLPSGEEVQLGDATCVASEHRYDCATDSFAFSVSLDARPYAQYVDGGDSIYRVDGEEVDYSDDVDGFLAMTDEKILLPVVTSAAERLSA</sequence>
<reference evidence="1 2" key="1">
    <citation type="submission" date="2024-09" db="EMBL/GenBank/DDBJ databases">
        <authorList>
            <person name="Sun Q."/>
            <person name="Mori K."/>
        </authorList>
    </citation>
    <scope>NUCLEOTIDE SEQUENCE [LARGE SCALE GENOMIC DNA]</scope>
    <source>
        <strain evidence="1 2">CICC 10874</strain>
    </source>
</reference>
<evidence type="ECO:0000313" key="1">
    <source>
        <dbReference type="EMBL" id="MFC0674325.1"/>
    </source>
</evidence>
<protein>
    <submittedName>
        <fullName evidence="1">Uncharacterized protein</fullName>
    </submittedName>
</protein>
<keyword evidence="2" id="KW-1185">Reference proteome</keyword>
<dbReference type="RefSeq" id="WP_376980301.1">
    <property type="nucleotide sequence ID" value="NZ_JBHLSV010000010.1"/>
</dbReference>
<organism evidence="1 2">
    <name type="scientific">Brachybacterium hainanense</name>
    <dbReference type="NCBI Taxonomy" id="1541174"/>
    <lineage>
        <taxon>Bacteria</taxon>
        <taxon>Bacillati</taxon>
        <taxon>Actinomycetota</taxon>
        <taxon>Actinomycetes</taxon>
        <taxon>Micrococcales</taxon>
        <taxon>Dermabacteraceae</taxon>
        <taxon>Brachybacterium</taxon>
    </lineage>
</organism>
<accession>A0ABV6RBH0</accession>
<evidence type="ECO:0000313" key="2">
    <source>
        <dbReference type="Proteomes" id="UP001589793"/>
    </source>
</evidence>